<dbReference type="InterPro" id="IPR050542">
    <property type="entry name" value="Glycosyl_Hydrlase18_Chitinase"/>
</dbReference>
<evidence type="ECO:0000256" key="2">
    <source>
        <dbReference type="ARBA" id="ARBA00023295"/>
    </source>
</evidence>
<evidence type="ECO:0000256" key="1">
    <source>
        <dbReference type="ARBA" id="ARBA00022801"/>
    </source>
</evidence>
<dbReference type="SUPFAM" id="SSF51445">
    <property type="entry name" value="(Trans)glycosidases"/>
    <property type="match status" value="1"/>
</dbReference>
<keyword evidence="1" id="KW-0378">Hydrolase</keyword>
<accession>A0A9P6T1R3</accession>
<gene>
    <name evidence="3" type="primary">CHT1_2</name>
    <name evidence="3" type="ORF">BGZ80_007359</name>
</gene>
<proteinExistence type="predicted"/>
<dbReference type="GO" id="GO:0004568">
    <property type="term" value="F:chitinase activity"/>
    <property type="evidence" value="ECO:0007669"/>
    <property type="project" value="TreeGrafter"/>
</dbReference>
<sequence length="86" mass="9150">MASFDPNKDINLVNYSGQKYTGAGVKLSQSKGEAVILSLGDAAGAYGFLNDAEVKDFAHMIWNLFFGGSSATRPFDDAVLDGVDLE</sequence>
<keyword evidence="2" id="KW-0326">Glycosidase</keyword>
<organism evidence="3 4">
    <name type="scientific">Entomortierella chlamydospora</name>
    <dbReference type="NCBI Taxonomy" id="101097"/>
    <lineage>
        <taxon>Eukaryota</taxon>
        <taxon>Fungi</taxon>
        <taxon>Fungi incertae sedis</taxon>
        <taxon>Mucoromycota</taxon>
        <taxon>Mortierellomycotina</taxon>
        <taxon>Mortierellomycetes</taxon>
        <taxon>Mortierellales</taxon>
        <taxon>Mortierellaceae</taxon>
        <taxon>Entomortierella</taxon>
    </lineage>
</organism>
<evidence type="ECO:0000313" key="3">
    <source>
        <dbReference type="EMBL" id="KAG0018285.1"/>
    </source>
</evidence>
<dbReference type="Proteomes" id="UP000703661">
    <property type="component" value="Unassembled WGS sequence"/>
</dbReference>
<evidence type="ECO:0000313" key="4">
    <source>
        <dbReference type="Proteomes" id="UP000703661"/>
    </source>
</evidence>
<dbReference type="InterPro" id="IPR017853">
    <property type="entry name" value="GH"/>
</dbReference>
<comment type="caution">
    <text evidence="3">The sequence shown here is derived from an EMBL/GenBank/DDBJ whole genome shotgun (WGS) entry which is preliminary data.</text>
</comment>
<reference evidence="3" key="1">
    <citation type="journal article" date="2020" name="Fungal Divers.">
        <title>Resolving the Mortierellaceae phylogeny through synthesis of multi-gene phylogenetics and phylogenomics.</title>
        <authorList>
            <person name="Vandepol N."/>
            <person name="Liber J."/>
            <person name="Desiro A."/>
            <person name="Na H."/>
            <person name="Kennedy M."/>
            <person name="Barry K."/>
            <person name="Grigoriev I.V."/>
            <person name="Miller A.N."/>
            <person name="O'Donnell K."/>
            <person name="Stajich J.E."/>
            <person name="Bonito G."/>
        </authorList>
    </citation>
    <scope>NUCLEOTIDE SEQUENCE</scope>
    <source>
        <strain evidence="3">NRRL 2769</strain>
    </source>
</reference>
<name>A0A9P6T1R3_9FUNG</name>
<dbReference type="GO" id="GO:0005576">
    <property type="term" value="C:extracellular region"/>
    <property type="evidence" value="ECO:0007669"/>
    <property type="project" value="TreeGrafter"/>
</dbReference>
<dbReference type="AlphaFoldDB" id="A0A9P6T1R3"/>
<dbReference type="PANTHER" id="PTHR45708">
    <property type="entry name" value="ENDOCHITINASE"/>
    <property type="match status" value="1"/>
</dbReference>
<dbReference type="PANTHER" id="PTHR45708:SF49">
    <property type="entry name" value="ENDOCHITINASE"/>
    <property type="match status" value="1"/>
</dbReference>
<keyword evidence="4" id="KW-1185">Reference proteome</keyword>
<dbReference type="EMBL" id="JAAAID010000375">
    <property type="protein sequence ID" value="KAG0018285.1"/>
    <property type="molecule type" value="Genomic_DNA"/>
</dbReference>
<dbReference type="Gene3D" id="3.20.20.80">
    <property type="entry name" value="Glycosidases"/>
    <property type="match status" value="1"/>
</dbReference>
<protein>
    <submittedName>
        <fullName evidence="3">Chitinase 1</fullName>
    </submittedName>
</protein>